<name>A0AAF0F670_9BASI</name>
<dbReference type="InterPro" id="IPR036388">
    <property type="entry name" value="WH-like_DNA-bd_sf"/>
</dbReference>
<keyword evidence="3" id="KW-0238">DNA-binding</keyword>
<keyword evidence="4" id="KW-0804">Transcription</keyword>
<dbReference type="InterPro" id="IPR046488">
    <property type="entry name" value="Sfc3/Tfc3_C"/>
</dbReference>
<dbReference type="EMBL" id="CP119960">
    <property type="protein sequence ID" value="WFD39113.1"/>
    <property type="molecule type" value="Genomic_DNA"/>
</dbReference>
<feature type="domain" description="B-block binding subunit of TFIIIC" evidence="7">
    <location>
        <begin position="133"/>
        <end position="199"/>
    </location>
</feature>
<dbReference type="EC" id="6.2.1.8" evidence="9"/>
<evidence type="ECO:0000259" key="8">
    <source>
        <dbReference type="Pfam" id="PF20222"/>
    </source>
</evidence>
<evidence type="ECO:0000256" key="1">
    <source>
        <dbReference type="ARBA" id="ARBA00004123"/>
    </source>
</evidence>
<protein>
    <submittedName>
        <fullName evidence="9">Oxalate--CoA ligase</fullName>
        <ecNumber evidence="9">6.2.1.8</ecNumber>
    </submittedName>
</protein>
<keyword evidence="2" id="KW-0597">Phosphoprotein</keyword>
<evidence type="ECO:0000256" key="2">
    <source>
        <dbReference type="ARBA" id="ARBA00022553"/>
    </source>
</evidence>
<evidence type="ECO:0000256" key="6">
    <source>
        <dbReference type="SAM" id="MobiDB-lite"/>
    </source>
</evidence>
<feature type="compositionally biased region" description="Pro residues" evidence="6">
    <location>
        <begin position="556"/>
        <end position="570"/>
    </location>
</feature>
<dbReference type="Gene3D" id="1.10.10.10">
    <property type="entry name" value="Winged helix-like DNA-binding domain superfamily/Winged helix DNA-binding domain"/>
    <property type="match status" value="1"/>
</dbReference>
<feature type="region of interest" description="Disordered" evidence="6">
    <location>
        <begin position="529"/>
        <end position="576"/>
    </location>
</feature>
<feature type="domain" description="Transcription factor tau subunit sfc3/Tfc3 C-terminal" evidence="8">
    <location>
        <begin position="1054"/>
        <end position="1510"/>
    </location>
</feature>
<keyword evidence="10" id="KW-1185">Reference proteome</keyword>
<proteinExistence type="predicted"/>
<gene>
    <name evidence="9" type="ORF">MJAP1_002084</name>
</gene>
<evidence type="ECO:0000256" key="4">
    <source>
        <dbReference type="ARBA" id="ARBA00023163"/>
    </source>
</evidence>
<evidence type="ECO:0000259" key="7">
    <source>
        <dbReference type="Pfam" id="PF04182"/>
    </source>
</evidence>
<dbReference type="Pfam" id="PF04182">
    <property type="entry name" value="B-block_TFIIIC"/>
    <property type="match status" value="1"/>
</dbReference>
<dbReference type="InterPro" id="IPR007309">
    <property type="entry name" value="TFIIIC_Bblock-bd"/>
</dbReference>
<dbReference type="GO" id="GO:0042791">
    <property type="term" value="P:5S class rRNA transcription by RNA polymerase III"/>
    <property type="evidence" value="ECO:0007669"/>
    <property type="project" value="TreeGrafter"/>
</dbReference>
<dbReference type="GO" id="GO:0005634">
    <property type="term" value="C:nucleus"/>
    <property type="evidence" value="ECO:0007669"/>
    <property type="project" value="UniProtKB-SubCell"/>
</dbReference>
<dbReference type="RefSeq" id="XP_060122010.1">
    <property type="nucleotide sequence ID" value="XM_060266027.1"/>
</dbReference>
<dbReference type="SUPFAM" id="SSF46785">
    <property type="entry name" value="Winged helix' DNA-binding domain"/>
    <property type="match status" value="1"/>
</dbReference>
<evidence type="ECO:0000256" key="3">
    <source>
        <dbReference type="ARBA" id="ARBA00023125"/>
    </source>
</evidence>
<evidence type="ECO:0000313" key="9">
    <source>
        <dbReference type="EMBL" id="WFD39113.1"/>
    </source>
</evidence>
<dbReference type="InterPro" id="IPR044210">
    <property type="entry name" value="Tfc3-like"/>
</dbReference>
<dbReference type="PANTHER" id="PTHR15180">
    <property type="entry name" value="GENERAL TRANSCRIPTION FACTOR 3C POLYPEPTIDE 1"/>
    <property type="match status" value="1"/>
</dbReference>
<keyword evidence="5" id="KW-0539">Nucleus</keyword>
<dbReference type="Pfam" id="PF20222">
    <property type="entry name" value="DUF6581"/>
    <property type="match status" value="1"/>
</dbReference>
<dbReference type="InterPro" id="IPR036390">
    <property type="entry name" value="WH_DNA-bd_sf"/>
</dbReference>
<keyword evidence="9" id="KW-0436">Ligase</keyword>
<dbReference type="Proteomes" id="UP001217754">
    <property type="component" value="Chromosome 3"/>
</dbReference>
<dbReference type="GO" id="GO:0006384">
    <property type="term" value="P:transcription initiation at RNA polymerase III promoter"/>
    <property type="evidence" value="ECO:0007669"/>
    <property type="project" value="InterPro"/>
</dbReference>
<dbReference type="GeneID" id="85225733"/>
<dbReference type="PANTHER" id="PTHR15180:SF1">
    <property type="entry name" value="GENERAL TRANSCRIPTION FACTOR 3C POLYPEPTIDE 1"/>
    <property type="match status" value="1"/>
</dbReference>
<dbReference type="GO" id="GO:0003677">
    <property type="term" value="F:DNA binding"/>
    <property type="evidence" value="ECO:0007669"/>
    <property type="project" value="UniProtKB-KW"/>
</dbReference>
<accession>A0AAF0F670</accession>
<dbReference type="GO" id="GO:0050203">
    <property type="term" value="F:oxalate-CoA ligase activity"/>
    <property type="evidence" value="ECO:0007669"/>
    <property type="project" value="UniProtKB-EC"/>
</dbReference>
<comment type="subcellular location">
    <subcellularLocation>
        <location evidence="1">Nucleus</location>
    </subcellularLocation>
</comment>
<evidence type="ECO:0000256" key="5">
    <source>
        <dbReference type="ARBA" id="ARBA00023242"/>
    </source>
</evidence>
<reference evidence="9" key="1">
    <citation type="submission" date="2023-03" db="EMBL/GenBank/DDBJ databases">
        <title>Mating type loci evolution in Malassezia.</title>
        <authorList>
            <person name="Coelho M.A."/>
        </authorList>
    </citation>
    <scope>NUCLEOTIDE SEQUENCE</scope>
    <source>
        <strain evidence="9">CBS 9431</strain>
    </source>
</reference>
<dbReference type="GO" id="GO:0000127">
    <property type="term" value="C:transcription factor TFIIIC complex"/>
    <property type="evidence" value="ECO:0007669"/>
    <property type="project" value="InterPro"/>
</dbReference>
<organism evidence="9 10">
    <name type="scientific">Malassezia japonica</name>
    <dbReference type="NCBI Taxonomy" id="223818"/>
    <lineage>
        <taxon>Eukaryota</taxon>
        <taxon>Fungi</taxon>
        <taxon>Dikarya</taxon>
        <taxon>Basidiomycota</taxon>
        <taxon>Ustilaginomycotina</taxon>
        <taxon>Malasseziomycetes</taxon>
        <taxon>Malasseziales</taxon>
        <taxon>Malasseziaceae</taxon>
        <taxon>Malassezia</taxon>
    </lineage>
</organism>
<sequence length="1564" mass="171216">MLARLLAHCVEQIALDGEQGSDVERVFQFVAECLARANVGAVLDAPYRAYVWDALLAHPHVSLGVEEAAHAKSAKRTSVLGKSSEVPVPRRVDNAPLAEAQAKYRDALRVLVDAPIVRAKLTGARDASFLSAAAYHVLQHVSRARAAGLTVVALGAATHYDQKTVYYLVKALLERDLVAKFSAPEMGHVSNYIVCKAYLADNPQWRAQQDALGADSDGVGEPTYVDVDRLAIEKHESDDDDEPMSDMAVAGDTAHEHEMLAYPLLSDEQSRVWLHSRQDLLRVRLYKMLLRSRAHMTPRRMLALRLGLRPVQGSKRALIAFLNRYIAAGYVERVRVQMSGASPLYLRATPHGLATAFGEQDAAGDAAQHGLDAWRIEREATIEQQLIAYIYAAGNKGCTLHDLAEHFHASTDMKRIIEQILARTTAPPYTPYTICAPFEQEGRERRVRYYAFAGFQARCKSDGVDLATGLGLAPGSHVPIAPATVPPRLPGEALFADKAAYRAALDGMQRRELGFFRDVEGPVALHKRKFGNVDPATGQAKRGRPRKVPKAEPDEAPPPPPAVAPAPAPALPEVVPSAAPSAWSQLQPAAPRADARRTNLSTFHRSALLLDVVERAGGAVDELDVPRMLKEQGTTSTDLSDRTTRSKVIKEAVQRGLLRTTKVQREVGDVHRQRTILYVPTLSDSALQQHVRDVVEGHTARGTIKHADVSAADAGLAAVPSSLPWASERSADELLDDPSTREAFARLSHVLRPFYGFFHGAAVRLRLFHGAALAAHADPLLLDYFWTACPLWTYVALVPVKLRTRTVVKAVLGAQSRTMPVRELPEPVAQRLGLRRIKAHATRFQSYAEQLVALGCAARDRDAYRLTNPTLGDTTYDVHTPDGFDAYWRALHETYAREDGPEAPLGILHARHAWQDSFVLRRPQKLFLRRFVQHAPDDALIDRLAHACLAPRDAVAAYFAAPRAARPADVLSHKVALRRAQRESEFDAMLAAEQAEHAVPEERREAVAHLIAQHKRRYLHGREALAPAELQARLRTTFSARPPRRVRRTVPRTRSAMAWTPERQELLRDAYIVLRERHHHAGGVPDYSALLQLTPGGQESAWTTWRVRLKQLMHSRTEQVSLRLLERAWAPLVAAARASGALDDPHFPHMTSLDLGAHVAYLRAHLDKGAVLAAHADAAKHVTLPLRLGDEAALWVPLVPRTSLALPSENMPMVHRLQAQRVRPLSWATFSSTEHAPDGGGCARAAVRMLVHADAGAVQHLAATLGEQAVDAAIAQLVAERVVRVAGERNGRVQLVFTEECMRALQEPYLLATMRDAQHAARRLFEAGRATAHPAATDGETAAWISLMDAGAVRATLDMAPLHELRKRTQLNARTLDDVETECAVHLAAAGEMRVHAEVSPVPWPAPCGSFACADDPRGVPVARLAPDELAAADGALAAGAAYAVGYDAPRIVAAAHLSAWTLPGADGRFLPCAWRDMDGALRHDVWAQRVQLVQSWVTSRPGLSLAHLALQLRPAVDRLELLELVRGLQHAGVVRVRAPHPLGLAPDEATALDVGACAWFAVV</sequence>
<evidence type="ECO:0000313" key="10">
    <source>
        <dbReference type="Proteomes" id="UP001217754"/>
    </source>
</evidence>